<dbReference type="Gene3D" id="3.30.530.20">
    <property type="match status" value="2"/>
</dbReference>
<dbReference type="OrthoDB" id="9803476at2"/>
<feature type="domain" description="Activator of Hsp90 ATPase homologue 1/2-like C-terminal" evidence="2">
    <location>
        <begin position="22"/>
        <end position="141"/>
    </location>
</feature>
<dbReference type="InterPro" id="IPR013538">
    <property type="entry name" value="ASHA1/2-like_C"/>
</dbReference>
<keyword evidence="4" id="KW-1185">Reference proteome</keyword>
<dbReference type="eggNOG" id="COG3832">
    <property type="taxonomic scope" value="Bacteria"/>
</dbReference>
<evidence type="ECO:0000259" key="2">
    <source>
        <dbReference type="Pfam" id="PF08327"/>
    </source>
</evidence>
<dbReference type="STRING" id="1003195.SCATT_52090"/>
<organism evidence="3 4">
    <name type="scientific">Streptantibioticus cattleyicolor (strain ATCC 35852 / DSM 46488 / JCM 4925 / NBRC 14057 / NRRL 8057)</name>
    <name type="common">Streptomyces cattleya</name>
    <dbReference type="NCBI Taxonomy" id="1003195"/>
    <lineage>
        <taxon>Bacteria</taxon>
        <taxon>Bacillati</taxon>
        <taxon>Actinomycetota</taxon>
        <taxon>Actinomycetes</taxon>
        <taxon>Kitasatosporales</taxon>
        <taxon>Streptomycetaceae</taxon>
        <taxon>Streptantibioticus</taxon>
    </lineage>
</organism>
<dbReference type="Proteomes" id="UP000007842">
    <property type="component" value="Chromosome"/>
</dbReference>
<dbReference type="HOGENOM" id="CLU_088201_0_0_11"/>
<accession>G8WY42</accession>
<dbReference type="Pfam" id="PF08327">
    <property type="entry name" value="AHSA1"/>
    <property type="match status" value="1"/>
</dbReference>
<evidence type="ECO:0000313" key="3">
    <source>
        <dbReference type="EMBL" id="AEW97580.1"/>
    </source>
</evidence>
<comment type="similarity">
    <text evidence="1">Belongs to the AHA1 family.</text>
</comment>
<gene>
    <name evidence="3" type="ordered locus">SCATT_52090</name>
</gene>
<reference evidence="4" key="1">
    <citation type="submission" date="2011-12" db="EMBL/GenBank/DDBJ databases">
        <title>Complete genome sequence of Streptomyces cattleya strain DSM 46488.</title>
        <authorList>
            <person name="Ou H.-Y."/>
            <person name="Li P."/>
            <person name="Zhao C."/>
            <person name="O'Hagan D."/>
            <person name="Deng Z."/>
        </authorList>
    </citation>
    <scope>NUCLEOTIDE SEQUENCE [LARGE SCALE GENOMIC DNA]</scope>
    <source>
        <strain evidence="4">ATCC 35852 / DSM 46488 / JCM 4925 / NBRC 14057 / NRRL 8057</strain>
    </source>
</reference>
<evidence type="ECO:0000313" key="4">
    <source>
        <dbReference type="Proteomes" id="UP000007842"/>
    </source>
</evidence>
<dbReference type="AlphaFoldDB" id="F8K2R6"/>
<accession>F8K2R6</accession>
<dbReference type="PATRIC" id="fig|1003195.11.peg.6636"/>
<dbReference type="RefSeq" id="WP_014145920.1">
    <property type="nucleotide sequence ID" value="NC_016111.1"/>
</dbReference>
<dbReference type="EMBL" id="CP003219">
    <property type="protein sequence ID" value="AEW97580.1"/>
    <property type="molecule type" value="Genomic_DNA"/>
</dbReference>
<dbReference type="SUPFAM" id="SSF55961">
    <property type="entry name" value="Bet v1-like"/>
    <property type="match status" value="2"/>
</dbReference>
<evidence type="ECO:0000256" key="1">
    <source>
        <dbReference type="ARBA" id="ARBA00006817"/>
    </source>
</evidence>
<sequence length="299" mass="32270">MDATLTTRDGRPALRMARRLDRPPQEVWPALTEADRLSRWYPFRVLVAEPRTGGVFRFDAGRGAGFSAVVDELDPPRSLELRVRTPPTMPREGEGRIRFDLLREGARGTLLVLTHLFDDRYAAAGYAAVWERAVDALAALVDGRPGAGPAPDPVPPELHDAYLTRFGLDAGRVREDTDGWLVCFERQLTRPTAAVWAVLGGSAEGAPPVGAEPPEGFTAPGVVPGPVTACEPPAVLEYLWRDGSGEPAGRVRWRLAPGSRPGARLVLTQCGPAAVPEARDAALAAWRERLAALAARLRG</sequence>
<dbReference type="KEGG" id="sct:SCAT_5217"/>
<proteinExistence type="inferred from homology"/>
<dbReference type="InterPro" id="IPR023393">
    <property type="entry name" value="START-like_dom_sf"/>
</dbReference>
<protein>
    <recommendedName>
        <fullName evidence="2">Activator of Hsp90 ATPase homologue 1/2-like C-terminal domain-containing protein</fullName>
    </recommendedName>
</protein>
<dbReference type="KEGG" id="scy:SCATT_52090"/>
<name>F8K2R6_STREN</name>